<dbReference type="EMBL" id="JALHLE010000028">
    <property type="protein sequence ID" value="MCJ2180105.1"/>
    <property type="molecule type" value="Genomic_DNA"/>
</dbReference>
<accession>A0ABT0B5E9</accession>
<gene>
    <name evidence="2" type="ORF">MTR64_16160</name>
</gene>
<proteinExistence type="predicted"/>
<feature type="chain" id="PRO_5045719922" evidence="1">
    <location>
        <begin position="22"/>
        <end position="610"/>
    </location>
</feature>
<reference evidence="2" key="1">
    <citation type="submission" date="2022-03" db="EMBL/GenBank/DDBJ databases">
        <title>Identification of a novel bacterium isolated from mangrove sediments.</title>
        <authorList>
            <person name="Pan X."/>
        </authorList>
    </citation>
    <scope>NUCLEOTIDE SEQUENCE</scope>
    <source>
        <strain evidence="2">B2580</strain>
    </source>
</reference>
<evidence type="ECO:0000256" key="1">
    <source>
        <dbReference type="SAM" id="SignalP"/>
    </source>
</evidence>
<keyword evidence="3" id="KW-1185">Reference proteome</keyword>
<organism evidence="2 3">
    <name type="scientific">Novosphingobium album</name>
    <name type="common">ex Hu et al. 2023</name>
    <dbReference type="NCBI Taxonomy" id="2930093"/>
    <lineage>
        <taxon>Bacteria</taxon>
        <taxon>Pseudomonadati</taxon>
        <taxon>Pseudomonadota</taxon>
        <taxon>Alphaproteobacteria</taxon>
        <taxon>Sphingomonadales</taxon>
        <taxon>Sphingomonadaceae</taxon>
        <taxon>Novosphingobium</taxon>
    </lineage>
</organism>
<protein>
    <submittedName>
        <fullName evidence="2">Conjugal transfer protein TraN</fullName>
    </submittedName>
</protein>
<feature type="signal peptide" evidence="1">
    <location>
        <begin position="1"/>
        <end position="21"/>
    </location>
</feature>
<dbReference type="Pfam" id="PF06986">
    <property type="entry name" value="F_T4SS_TraN"/>
    <property type="match status" value="1"/>
</dbReference>
<sequence>MTGWRAFVVAVLLLAPVPGWAQADALKQGEDFAKSVRDAQASGAVAEGSENDVPGYGGSAIDASKYLDDPDGLTDAGISERYSNPDYGVVIDSSRPEFDPATIDLSTAQDIEYDPEAYVGTGLSAGGSTGNCEPLPNDGTTSSTYFETCNEGDQIITSTQTCTETLNVEVEKITTWVYYTADRGPYAKRSLFNSYVTSGTCQSKGTFSYCGNVSLYGYKAAGDCKDSSYSTEILECTQEISGLTAASSAYFTGIVPSTGAFWMSKGETVKPAVITRNTSACASFAGNAQCAEQGSEVCSDSDPVTRNINGVDVTQPCWAWTRTFQCTERKAANDCSELQANAQCTFDHKECLSENDDGSCNVYDDVYRCVTPASGTTNPQAYLCAGDLYCINGECMQVERQASTEFKDAMVAVQTMGDVRDQFDPDNLTLFNGAKEGCHKPVFGLVNCCAGKTSGLITTAAGAAAIAGGPTAIAALATPFLTMFLCSNDEKLLDVKDRMGLCHYVGTYCSDKILGVCTSKRKSYCCFESKLSRILQEQGRAQLAMSWGTAKNPDCEGFTVEEFQQLDLSQMDFTEVYDEFVDAAKVPDEVETSIEIQNKIEEYYKLHGGS</sequence>
<name>A0ABT0B5E9_9SPHN</name>
<dbReference type="RefSeq" id="WP_243995479.1">
    <property type="nucleotide sequence ID" value="NZ_JALHLE010000028.1"/>
</dbReference>
<evidence type="ECO:0000313" key="3">
    <source>
        <dbReference type="Proteomes" id="UP001162880"/>
    </source>
</evidence>
<evidence type="ECO:0000313" key="2">
    <source>
        <dbReference type="EMBL" id="MCJ2180105.1"/>
    </source>
</evidence>
<keyword evidence="1" id="KW-0732">Signal</keyword>
<dbReference type="Proteomes" id="UP001162880">
    <property type="component" value="Unassembled WGS sequence"/>
</dbReference>
<dbReference type="InterPro" id="IPR014121">
    <property type="entry name" value="TraN_Ftype"/>
</dbReference>
<comment type="caution">
    <text evidence="2">The sequence shown here is derived from an EMBL/GenBank/DDBJ whole genome shotgun (WGS) entry which is preliminary data.</text>
</comment>